<feature type="transmembrane region" description="Helical" evidence="1">
    <location>
        <begin position="14"/>
        <end position="38"/>
    </location>
</feature>
<dbReference type="SUPFAM" id="SSF55073">
    <property type="entry name" value="Nucleotide cyclase"/>
    <property type="match status" value="1"/>
</dbReference>
<dbReference type="CDD" id="cd18773">
    <property type="entry name" value="PDC1_HK_sensor"/>
    <property type="match status" value="1"/>
</dbReference>
<sequence length="1005" mass="114366">MFRKSKAGNLFTKLLVPIMAVLLLQLFLFSGFIFGIVIPETTRNAYKILNERVINRKTYLENEMIQRWSNLDLYTNAVHQNVAAVLAAEGASIKDIEHNSELNAMIIEKNVPDIISLLRKNAVTGAFFILNGASLYSRDSIPTYPGVYFRDLDPTNFSEDGLDILMERGLPSVSKNYDISLDSFWTANFEFPGGGTEKNEYFFFKPLNAAQESGNRYSRNFAYWSNMFTLAGDATPVITYSIPLIYSDGTVYGVLGIDITENYLRRFLPYEEIGNSPDSIYVLAITDHRRAQFEPVCINARAYSVRFDDDIVFAGAESGADSVYRFSDDGISYYGSVQPFRLYNSNTPFAGQQWVLIGMEERWQLLEFPDRLKYLLLIISTVSLFLGICCVYIAQRIVIKPISSVAQELESVNTRNRVTLTKTNIREIDRLTDSIESMSVAVAESASKISKIIELAQTPIGVFEYTDGEGDVFCSNAFISIMGWNDVQPVDDYVKKDVFFSHFAVTNLYQYSSQGNTRIYRVPPELRSADRMSGDGSNVWIQVTETTEGTTTLGTARDITREMEEKIRIEFERDYDILTGIYNRRGFQNYLDTLFVSPEKLKTSALLMCDLDNLKYVNDTYGHESGDKYIKAMAEILKDFEKYNAVISRRSGDEFNVFLYGYNSKQELRDIIFSVYDKIGTKHILLPQGNRYTLHASGGIAYYPDDARDIRHLIRYADFAMYTVKHTLKGGVQEFNKEEYNSRAYLLHGHEALERLLEKRELVYALQPIYDVHHDSVYGYEMLMRSMIPELSSPADILNLARSESKLYLLEKATWFNAVGTFVDKIRTHEISPVQKVFFNSVGSLMLQDEDLKRFFEIYRDYLTCIVLELTETEQSIAELSEAKARIVRSFGGMIALDDFGAGYNGEVLLTTFSPDIIKIDMGIIRGIDRDEGKQQLVKNLISYTAPRNIKTLAEGVETKGEMEAVIAMGVHYLQGYYIGKPEMDIKPLDPRISAEISDARNKVI</sequence>
<dbReference type="PROSITE" id="PS50883">
    <property type="entry name" value="EAL"/>
    <property type="match status" value="1"/>
</dbReference>
<dbReference type="SMART" id="SM00267">
    <property type="entry name" value="GGDEF"/>
    <property type="match status" value="1"/>
</dbReference>
<evidence type="ECO:0000313" key="5">
    <source>
        <dbReference type="Proteomes" id="UP000595917"/>
    </source>
</evidence>
<dbReference type="EMBL" id="CP067089">
    <property type="protein sequence ID" value="QQO11111.1"/>
    <property type="molecule type" value="Genomic_DNA"/>
</dbReference>
<dbReference type="PROSITE" id="PS50887">
    <property type="entry name" value="GGDEF"/>
    <property type="match status" value="1"/>
</dbReference>
<reference evidence="4" key="1">
    <citation type="submission" date="2021-01" db="EMBL/GenBank/DDBJ databases">
        <title>Description of Breznakiella homolactica.</title>
        <authorList>
            <person name="Song Y."/>
            <person name="Brune A."/>
        </authorList>
    </citation>
    <scope>NUCLEOTIDE SEQUENCE</scope>
    <source>
        <strain evidence="4">RmG30</strain>
    </source>
</reference>
<gene>
    <name evidence="4" type="ORF">JFL75_09385</name>
</gene>
<dbReference type="Gene3D" id="3.30.70.270">
    <property type="match status" value="1"/>
</dbReference>
<evidence type="ECO:0000259" key="3">
    <source>
        <dbReference type="PROSITE" id="PS50887"/>
    </source>
</evidence>
<dbReference type="CDD" id="cd01948">
    <property type="entry name" value="EAL"/>
    <property type="match status" value="1"/>
</dbReference>
<dbReference type="Gene3D" id="3.20.20.450">
    <property type="entry name" value="EAL domain"/>
    <property type="match status" value="1"/>
</dbReference>
<dbReference type="Proteomes" id="UP000595917">
    <property type="component" value="Chromosome"/>
</dbReference>
<feature type="transmembrane region" description="Helical" evidence="1">
    <location>
        <begin position="374"/>
        <end position="394"/>
    </location>
</feature>
<dbReference type="InterPro" id="IPR043128">
    <property type="entry name" value="Rev_trsase/Diguanyl_cyclase"/>
</dbReference>
<protein>
    <submittedName>
        <fullName evidence="4">EAL domain-containing protein</fullName>
    </submittedName>
</protein>
<dbReference type="SUPFAM" id="SSF141868">
    <property type="entry name" value="EAL domain-like"/>
    <property type="match status" value="1"/>
</dbReference>
<dbReference type="NCBIfam" id="TIGR00254">
    <property type="entry name" value="GGDEF"/>
    <property type="match status" value="1"/>
</dbReference>
<dbReference type="InterPro" id="IPR050706">
    <property type="entry name" value="Cyclic-di-GMP_PDE-like"/>
</dbReference>
<dbReference type="Pfam" id="PF00990">
    <property type="entry name" value="GGDEF"/>
    <property type="match status" value="1"/>
</dbReference>
<keyword evidence="1" id="KW-0812">Transmembrane</keyword>
<dbReference type="RefSeq" id="WP_215628420.1">
    <property type="nucleotide sequence ID" value="NZ_CP067089.2"/>
</dbReference>
<keyword evidence="5" id="KW-1185">Reference proteome</keyword>
<dbReference type="InterPro" id="IPR029787">
    <property type="entry name" value="Nucleotide_cyclase"/>
</dbReference>
<dbReference type="InterPro" id="IPR001633">
    <property type="entry name" value="EAL_dom"/>
</dbReference>
<dbReference type="GO" id="GO:0071111">
    <property type="term" value="F:cyclic-guanylate-specific phosphodiesterase activity"/>
    <property type="evidence" value="ECO:0007669"/>
    <property type="project" value="InterPro"/>
</dbReference>
<dbReference type="PANTHER" id="PTHR33121">
    <property type="entry name" value="CYCLIC DI-GMP PHOSPHODIESTERASE PDEF"/>
    <property type="match status" value="1"/>
</dbReference>
<dbReference type="Pfam" id="PF00563">
    <property type="entry name" value="EAL"/>
    <property type="match status" value="1"/>
</dbReference>
<dbReference type="AlphaFoldDB" id="A0A7T7XRD8"/>
<dbReference type="SMART" id="SM00052">
    <property type="entry name" value="EAL"/>
    <property type="match status" value="1"/>
</dbReference>
<dbReference type="InterPro" id="IPR000160">
    <property type="entry name" value="GGDEF_dom"/>
</dbReference>
<feature type="domain" description="GGDEF" evidence="3">
    <location>
        <begin position="602"/>
        <end position="737"/>
    </location>
</feature>
<keyword evidence="1" id="KW-0472">Membrane</keyword>
<proteinExistence type="predicted"/>
<organism evidence="4 5">
    <name type="scientific">Breznakiella homolactica</name>
    <dbReference type="NCBI Taxonomy" id="2798577"/>
    <lineage>
        <taxon>Bacteria</taxon>
        <taxon>Pseudomonadati</taxon>
        <taxon>Spirochaetota</taxon>
        <taxon>Spirochaetia</taxon>
        <taxon>Spirochaetales</taxon>
        <taxon>Breznakiellaceae</taxon>
        <taxon>Breznakiella</taxon>
    </lineage>
</organism>
<dbReference type="InterPro" id="IPR035919">
    <property type="entry name" value="EAL_sf"/>
</dbReference>
<evidence type="ECO:0000256" key="1">
    <source>
        <dbReference type="SAM" id="Phobius"/>
    </source>
</evidence>
<dbReference type="PANTHER" id="PTHR33121:SF71">
    <property type="entry name" value="OXYGEN SENSOR PROTEIN DOSP"/>
    <property type="match status" value="1"/>
</dbReference>
<name>A0A7T7XRD8_9SPIR</name>
<dbReference type="CDD" id="cd01949">
    <property type="entry name" value="GGDEF"/>
    <property type="match status" value="1"/>
</dbReference>
<evidence type="ECO:0000313" key="4">
    <source>
        <dbReference type="EMBL" id="QQO11111.1"/>
    </source>
</evidence>
<accession>A0A7T7XRD8</accession>
<evidence type="ECO:0000259" key="2">
    <source>
        <dbReference type="PROSITE" id="PS50883"/>
    </source>
</evidence>
<dbReference type="KEGG" id="bhc:JFL75_09385"/>
<keyword evidence="1" id="KW-1133">Transmembrane helix</keyword>
<feature type="domain" description="EAL" evidence="2">
    <location>
        <begin position="746"/>
        <end position="996"/>
    </location>
</feature>